<evidence type="ECO:0000256" key="4">
    <source>
        <dbReference type="ARBA" id="ARBA00012173"/>
    </source>
</evidence>
<dbReference type="GO" id="GO:0008734">
    <property type="term" value="F:L-aspartate oxidase activity"/>
    <property type="evidence" value="ECO:0007669"/>
    <property type="project" value="UniProtKB-EC"/>
</dbReference>
<evidence type="ECO:0000256" key="13">
    <source>
        <dbReference type="SAM" id="MobiDB-lite"/>
    </source>
</evidence>
<evidence type="ECO:0000259" key="14">
    <source>
        <dbReference type="Pfam" id="PF00890"/>
    </source>
</evidence>
<evidence type="ECO:0000256" key="6">
    <source>
        <dbReference type="ARBA" id="ARBA00022630"/>
    </source>
</evidence>
<keyword evidence="7" id="KW-0662">Pyridine nucleotide biosynthesis</keyword>
<organism evidence="15 16">
    <name type="scientific">Olsenella porci</name>
    <dbReference type="NCBI Taxonomy" id="2652279"/>
    <lineage>
        <taxon>Bacteria</taxon>
        <taxon>Bacillati</taxon>
        <taxon>Actinomycetota</taxon>
        <taxon>Coriobacteriia</taxon>
        <taxon>Coriobacteriales</taxon>
        <taxon>Atopobiaceae</taxon>
        <taxon>Olsenella</taxon>
    </lineage>
</organism>
<dbReference type="NCBIfam" id="NF004820">
    <property type="entry name" value="PRK06175.1"/>
    <property type="match status" value="1"/>
</dbReference>
<dbReference type="GO" id="GO:0033765">
    <property type="term" value="F:steroid dehydrogenase activity, acting on the CH-CH group of donors"/>
    <property type="evidence" value="ECO:0007669"/>
    <property type="project" value="UniProtKB-ARBA"/>
</dbReference>
<evidence type="ECO:0000256" key="2">
    <source>
        <dbReference type="ARBA" id="ARBA00004950"/>
    </source>
</evidence>
<dbReference type="RefSeq" id="WP_154434566.1">
    <property type="nucleotide sequence ID" value="NZ_VUNC01000003.1"/>
</dbReference>
<dbReference type="Proteomes" id="UP000469325">
    <property type="component" value="Unassembled WGS sequence"/>
</dbReference>
<dbReference type="GO" id="GO:0034628">
    <property type="term" value="P:'de novo' NAD+ biosynthetic process from L-aspartate"/>
    <property type="evidence" value="ECO:0007669"/>
    <property type="project" value="TreeGrafter"/>
</dbReference>
<dbReference type="Pfam" id="PF00890">
    <property type="entry name" value="FAD_binding_2"/>
    <property type="match status" value="1"/>
</dbReference>
<evidence type="ECO:0000256" key="3">
    <source>
        <dbReference type="ARBA" id="ARBA00008562"/>
    </source>
</evidence>
<keyword evidence="9 15" id="KW-0560">Oxidoreductase</keyword>
<dbReference type="Gene3D" id="3.50.50.60">
    <property type="entry name" value="FAD/NAD(P)-binding domain"/>
    <property type="match status" value="1"/>
</dbReference>
<evidence type="ECO:0000256" key="9">
    <source>
        <dbReference type="ARBA" id="ARBA00023002"/>
    </source>
</evidence>
<reference evidence="15 16" key="1">
    <citation type="submission" date="2019-08" db="EMBL/GenBank/DDBJ databases">
        <title>In-depth cultivation of the pig gut microbiome towards novel bacterial diversity and tailored functional studies.</title>
        <authorList>
            <person name="Wylensek D."/>
            <person name="Hitch T.C.A."/>
            <person name="Clavel T."/>
        </authorList>
    </citation>
    <scope>NUCLEOTIDE SEQUENCE [LARGE SCALE GENOMIC DNA]</scope>
    <source>
        <strain evidence="15 16">CA-Schmier-601-WT-1</strain>
    </source>
</reference>
<feature type="compositionally biased region" description="Low complexity" evidence="13">
    <location>
        <begin position="8"/>
        <end position="23"/>
    </location>
</feature>
<evidence type="ECO:0000256" key="11">
    <source>
        <dbReference type="ARBA" id="ARBA00030386"/>
    </source>
</evidence>
<comment type="caution">
    <text evidence="15">The sequence shown here is derived from an EMBL/GenBank/DDBJ whole genome shotgun (WGS) entry which is preliminary data.</text>
</comment>
<comment type="similarity">
    <text evidence="3">Belongs to the FAD-dependent oxidoreductase 2 family. NadB subfamily.</text>
</comment>
<feature type="domain" description="FAD-dependent oxidoreductase 2 FAD-binding" evidence="14">
    <location>
        <begin position="29"/>
        <end position="393"/>
    </location>
</feature>
<dbReference type="EC" id="1.4.3.16" evidence="4"/>
<dbReference type="AlphaFoldDB" id="A0A6N7XMH4"/>
<keyword evidence="6" id="KW-0285">Flavoprotein</keyword>
<evidence type="ECO:0000256" key="5">
    <source>
        <dbReference type="ARBA" id="ARBA00021901"/>
    </source>
</evidence>
<evidence type="ECO:0000256" key="7">
    <source>
        <dbReference type="ARBA" id="ARBA00022642"/>
    </source>
</evidence>
<dbReference type="InterPro" id="IPR027477">
    <property type="entry name" value="Succ_DH/fumarate_Rdtase_cat_sf"/>
</dbReference>
<dbReference type="EMBL" id="VUNC01000003">
    <property type="protein sequence ID" value="MST72438.1"/>
    <property type="molecule type" value="Genomic_DNA"/>
</dbReference>
<sequence>MEDERNRATGAPQAAAPAGGEAPSRLDCDVVIVGCGVSGLYAAYNLPRALRIVMLSKEDVATCDSMLAQGGICVMRDRDDYDSWFEDTMRAGHYENRAQSVDTMIWNSRDVIFELMRLGVRFDRTPQGGLDYTREGAHSRPRIVHHEDVTGREITTHLLAQVRQLPNVTILENTVMDDLLVEGSACAGVHAVRPDGTGLSLRARDTILCTGGIGGTYEHSTNYRCLTGDGCRIAAAHGVELEHMDYVQIHPTTLYTTKPGRSFLLSESCRGEGAILLDNSGKRFCDELQPRDIVSQNILAKMREEGSRHVWLSFQNVPRDVVTGHFHHIYETCLEEGYDILREPAPVVPAQHYLMGGIHVDQNSKTTMDHLYAAGETSCNGVHGKNRLASNSLLESMVFARLAARDIVRGRHAQWIQSR</sequence>
<feature type="region of interest" description="Disordered" evidence="13">
    <location>
        <begin position="1"/>
        <end position="23"/>
    </location>
</feature>
<dbReference type="SUPFAM" id="SSF56425">
    <property type="entry name" value="Succinate dehydrogenase/fumarate reductase flavoprotein, catalytic domain"/>
    <property type="match status" value="1"/>
</dbReference>
<name>A0A6N7XMH4_9ACTN</name>
<evidence type="ECO:0000256" key="10">
    <source>
        <dbReference type="ARBA" id="ARBA00029426"/>
    </source>
</evidence>
<dbReference type="InterPro" id="IPR003953">
    <property type="entry name" value="FAD-dep_OxRdtase_2_FAD-bd"/>
</dbReference>
<dbReference type="PANTHER" id="PTHR42716:SF2">
    <property type="entry name" value="L-ASPARTATE OXIDASE, CHLOROPLASTIC"/>
    <property type="match status" value="1"/>
</dbReference>
<evidence type="ECO:0000256" key="1">
    <source>
        <dbReference type="ARBA" id="ARBA00001974"/>
    </source>
</evidence>
<comment type="cofactor">
    <cofactor evidence="1">
        <name>FAD</name>
        <dbReference type="ChEBI" id="CHEBI:57692"/>
    </cofactor>
</comment>
<comment type="pathway">
    <text evidence="2">Cofactor biosynthesis; NAD(+) biosynthesis; iminoaspartate from L-aspartate (oxidase route): step 1/1.</text>
</comment>
<evidence type="ECO:0000313" key="16">
    <source>
        <dbReference type="Proteomes" id="UP000469325"/>
    </source>
</evidence>
<evidence type="ECO:0000256" key="8">
    <source>
        <dbReference type="ARBA" id="ARBA00022827"/>
    </source>
</evidence>
<gene>
    <name evidence="15" type="ORF">FYJ68_04865</name>
</gene>
<keyword evidence="16" id="KW-1185">Reference proteome</keyword>
<accession>A0A6N7XMH4</accession>
<dbReference type="UniPathway" id="UPA00253">
    <property type="reaction ID" value="UER00326"/>
</dbReference>
<evidence type="ECO:0000256" key="12">
    <source>
        <dbReference type="ARBA" id="ARBA00048305"/>
    </source>
</evidence>
<dbReference type="PRINTS" id="PR00368">
    <property type="entry name" value="FADPNR"/>
</dbReference>
<proteinExistence type="inferred from homology"/>
<comment type="function">
    <text evidence="10">Catalyzes the oxidation of L-aspartate to iminoaspartate, the first step in the de novo biosynthesis of NAD(+).</text>
</comment>
<dbReference type="InterPro" id="IPR036188">
    <property type="entry name" value="FAD/NAD-bd_sf"/>
</dbReference>
<dbReference type="PANTHER" id="PTHR42716">
    <property type="entry name" value="L-ASPARTATE OXIDASE"/>
    <property type="match status" value="1"/>
</dbReference>
<keyword evidence="8" id="KW-0274">FAD</keyword>
<comment type="catalytic activity">
    <reaction evidence="12">
        <text>L-aspartate + O2 = iminosuccinate + H2O2</text>
        <dbReference type="Rhea" id="RHEA:25876"/>
        <dbReference type="ChEBI" id="CHEBI:15379"/>
        <dbReference type="ChEBI" id="CHEBI:16240"/>
        <dbReference type="ChEBI" id="CHEBI:29991"/>
        <dbReference type="ChEBI" id="CHEBI:77875"/>
        <dbReference type="EC" id="1.4.3.16"/>
    </reaction>
    <physiologicalReaction direction="left-to-right" evidence="12">
        <dbReference type="Rhea" id="RHEA:25877"/>
    </physiologicalReaction>
</comment>
<protein>
    <recommendedName>
        <fullName evidence="5">L-aspartate oxidase</fullName>
        <ecNumber evidence="4">1.4.3.16</ecNumber>
    </recommendedName>
    <alternativeName>
        <fullName evidence="11">Quinolinate synthase B</fullName>
    </alternativeName>
</protein>
<dbReference type="SUPFAM" id="SSF51905">
    <property type="entry name" value="FAD/NAD(P)-binding domain"/>
    <property type="match status" value="1"/>
</dbReference>
<dbReference type="Gene3D" id="3.90.700.10">
    <property type="entry name" value="Succinate dehydrogenase/fumarate reductase flavoprotein, catalytic domain"/>
    <property type="match status" value="1"/>
</dbReference>
<dbReference type="InterPro" id="IPR005288">
    <property type="entry name" value="NadB"/>
</dbReference>
<evidence type="ECO:0000313" key="15">
    <source>
        <dbReference type="EMBL" id="MST72438.1"/>
    </source>
</evidence>